<dbReference type="Proteomes" id="UP000257109">
    <property type="component" value="Unassembled WGS sequence"/>
</dbReference>
<organism evidence="2 3">
    <name type="scientific">Mucuna pruriens</name>
    <name type="common">Velvet bean</name>
    <name type="synonym">Dolichos pruriens</name>
    <dbReference type="NCBI Taxonomy" id="157652"/>
    <lineage>
        <taxon>Eukaryota</taxon>
        <taxon>Viridiplantae</taxon>
        <taxon>Streptophyta</taxon>
        <taxon>Embryophyta</taxon>
        <taxon>Tracheophyta</taxon>
        <taxon>Spermatophyta</taxon>
        <taxon>Magnoliopsida</taxon>
        <taxon>eudicotyledons</taxon>
        <taxon>Gunneridae</taxon>
        <taxon>Pentapetalae</taxon>
        <taxon>rosids</taxon>
        <taxon>fabids</taxon>
        <taxon>Fabales</taxon>
        <taxon>Fabaceae</taxon>
        <taxon>Papilionoideae</taxon>
        <taxon>50 kb inversion clade</taxon>
        <taxon>NPAAA clade</taxon>
        <taxon>indigoferoid/millettioid clade</taxon>
        <taxon>Phaseoleae</taxon>
        <taxon>Mucuna</taxon>
    </lineage>
</organism>
<dbReference type="OrthoDB" id="1166206at2759"/>
<sequence length="141" mass="15526">MSKSGSSIVPERGKGASLGSIEDRSKTRRHCPLSRDNPLALRLTKLSSHHTSVRNNAISCKFFPSTLRGVAMQWFVGLLPKTIHTFNDLAVVFVSQFATNRAKRLEVTNLFCANALGREAMAGVKEIEAPLFFKAVSSRHV</sequence>
<gene>
    <name evidence="2" type="ORF">CR513_07244</name>
</gene>
<protein>
    <recommendedName>
        <fullName evidence="4">Retrotransposon gag domain-containing protein</fullName>
    </recommendedName>
</protein>
<dbReference type="EMBL" id="QJKJ01001259">
    <property type="protein sequence ID" value="RDY08521.1"/>
    <property type="molecule type" value="Genomic_DNA"/>
</dbReference>
<keyword evidence="3" id="KW-1185">Reference proteome</keyword>
<dbReference type="AlphaFoldDB" id="A0A371I0G7"/>
<feature type="region of interest" description="Disordered" evidence="1">
    <location>
        <begin position="1"/>
        <end position="32"/>
    </location>
</feature>
<reference evidence="2" key="1">
    <citation type="submission" date="2018-05" db="EMBL/GenBank/DDBJ databases">
        <title>Draft genome of Mucuna pruriens seed.</title>
        <authorList>
            <person name="Nnadi N.E."/>
            <person name="Vos R."/>
            <person name="Hasami M.H."/>
            <person name="Devisetty U.K."/>
            <person name="Aguiy J.C."/>
        </authorList>
    </citation>
    <scope>NUCLEOTIDE SEQUENCE [LARGE SCALE GENOMIC DNA]</scope>
    <source>
        <strain evidence="2">JCA_2017</strain>
    </source>
</reference>
<evidence type="ECO:0000313" key="2">
    <source>
        <dbReference type="EMBL" id="RDY08521.1"/>
    </source>
</evidence>
<name>A0A371I0G7_MUCPR</name>
<feature type="non-terminal residue" evidence="2">
    <location>
        <position position="1"/>
    </location>
</feature>
<evidence type="ECO:0008006" key="4">
    <source>
        <dbReference type="Google" id="ProtNLM"/>
    </source>
</evidence>
<comment type="caution">
    <text evidence="2">The sequence shown here is derived from an EMBL/GenBank/DDBJ whole genome shotgun (WGS) entry which is preliminary data.</text>
</comment>
<evidence type="ECO:0000256" key="1">
    <source>
        <dbReference type="SAM" id="MobiDB-lite"/>
    </source>
</evidence>
<accession>A0A371I0G7</accession>
<proteinExistence type="predicted"/>
<evidence type="ECO:0000313" key="3">
    <source>
        <dbReference type="Proteomes" id="UP000257109"/>
    </source>
</evidence>